<dbReference type="CDD" id="cd00590">
    <property type="entry name" value="RRM_SF"/>
    <property type="match status" value="1"/>
</dbReference>
<dbReference type="Gene3D" id="3.30.70.330">
    <property type="match status" value="3"/>
</dbReference>
<protein>
    <submittedName>
        <fullName evidence="6">Aste57867_11891 protein</fullName>
    </submittedName>
</protein>
<evidence type="ECO:0000256" key="3">
    <source>
        <dbReference type="SAM" id="MobiDB-lite"/>
    </source>
</evidence>
<dbReference type="EMBL" id="CAADRA010005341">
    <property type="protein sequence ID" value="VFT88746.1"/>
    <property type="molecule type" value="Genomic_DNA"/>
</dbReference>
<dbReference type="SMART" id="SM00360">
    <property type="entry name" value="RRM"/>
    <property type="match status" value="3"/>
</dbReference>
<dbReference type="AlphaFoldDB" id="A0A485KU62"/>
<proteinExistence type="predicted"/>
<feature type="compositionally biased region" description="Basic and acidic residues" evidence="3">
    <location>
        <begin position="362"/>
        <end position="380"/>
    </location>
</feature>
<feature type="region of interest" description="Disordered" evidence="3">
    <location>
        <begin position="322"/>
        <end position="380"/>
    </location>
</feature>
<evidence type="ECO:0000313" key="7">
    <source>
        <dbReference type="Proteomes" id="UP000332933"/>
    </source>
</evidence>
<gene>
    <name evidence="6" type="primary">Aste57867_11891</name>
    <name evidence="5" type="ORF">As57867_011846</name>
    <name evidence="6" type="ORF">ASTE57867_11891</name>
</gene>
<dbReference type="InterPro" id="IPR012677">
    <property type="entry name" value="Nucleotide-bd_a/b_plait_sf"/>
</dbReference>
<dbReference type="GO" id="GO:0003723">
    <property type="term" value="F:RNA binding"/>
    <property type="evidence" value="ECO:0007669"/>
    <property type="project" value="UniProtKB-UniRule"/>
</dbReference>
<dbReference type="OrthoDB" id="439808at2759"/>
<sequence>MFRVATRLTRALPALATKATAINGAFLPTAAKSFTPRFAVPMIMTGPVSFARFFTSESEAPKSKLFVRGLPWDTEEEQLRELFEKYGDIVSIDMMKRRDGRPSGSAFVVFAEESEAQAALELDGEAVGSRYMNVLIAEPRAPRAIITERPADCTAIRFSNVPFNITEENIRSMFEHCGEIAHVHFMKDKDTGRLLGTGFVEFVDPESTDKALNVSGADAFGRQINVAYSTRAKRPAFNNHKPQGCKSVYVGNLSEDVDSSMLESLFEDCGEIERVVVATDRETGEPRGFGYVNFAHTDAVDEAVKLSGSDIAGQAIRVNFAREREDRRAPRENNFRSGDRSSSRGYGRTKSDQGYGGRAKYSGRDEGRFKRNNRGRDSDY</sequence>
<dbReference type="SUPFAM" id="SSF54928">
    <property type="entry name" value="RNA-binding domain, RBD"/>
    <property type="match status" value="3"/>
</dbReference>
<feature type="domain" description="RRM" evidence="4">
    <location>
        <begin position="246"/>
        <end position="323"/>
    </location>
</feature>
<dbReference type="PANTHER" id="PTHR48027">
    <property type="entry name" value="HETEROGENEOUS NUCLEAR RIBONUCLEOPROTEIN 87F-RELATED"/>
    <property type="match status" value="1"/>
</dbReference>
<dbReference type="Pfam" id="PF00076">
    <property type="entry name" value="RRM_1"/>
    <property type="match status" value="3"/>
</dbReference>
<evidence type="ECO:0000313" key="6">
    <source>
        <dbReference type="EMBL" id="VFT88746.1"/>
    </source>
</evidence>
<name>A0A485KU62_9STRA</name>
<dbReference type="EMBL" id="VJMH01005320">
    <property type="protein sequence ID" value="KAF0697411.1"/>
    <property type="molecule type" value="Genomic_DNA"/>
</dbReference>
<keyword evidence="7" id="KW-1185">Reference proteome</keyword>
<evidence type="ECO:0000256" key="1">
    <source>
        <dbReference type="ARBA" id="ARBA00022884"/>
    </source>
</evidence>
<reference evidence="5" key="2">
    <citation type="submission" date="2019-06" db="EMBL/GenBank/DDBJ databases">
        <title>Genomics analysis of Aphanomyces spp. identifies a new class of oomycete effector associated with host adaptation.</title>
        <authorList>
            <person name="Gaulin E."/>
        </authorList>
    </citation>
    <scope>NUCLEOTIDE SEQUENCE</scope>
    <source>
        <strain evidence="5">CBS 578.67</strain>
    </source>
</reference>
<dbReference type="PROSITE" id="PS50102">
    <property type="entry name" value="RRM"/>
    <property type="match status" value="3"/>
</dbReference>
<accession>A0A485KU62</accession>
<dbReference type="InterPro" id="IPR052462">
    <property type="entry name" value="SLIRP/GR-RBP-like"/>
</dbReference>
<dbReference type="InterPro" id="IPR035979">
    <property type="entry name" value="RBD_domain_sf"/>
</dbReference>
<organism evidence="6 7">
    <name type="scientific">Aphanomyces stellatus</name>
    <dbReference type="NCBI Taxonomy" id="120398"/>
    <lineage>
        <taxon>Eukaryota</taxon>
        <taxon>Sar</taxon>
        <taxon>Stramenopiles</taxon>
        <taxon>Oomycota</taxon>
        <taxon>Saprolegniomycetes</taxon>
        <taxon>Saprolegniales</taxon>
        <taxon>Verrucalvaceae</taxon>
        <taxon>Aphanomyces</taxon>
    </lineage>
</organism>
<feature type="domain" description="RRM" evidence="4">
    <location>
        <begin position="154"/>
        <end position="231"/>
    </location>
</feature>
<evidence type="ECO:0000259" key="4">
    <source>
        <dbReference type="PROSITE" id="PS50102"/>
    </source>
</evidence>
<reference evidence="6 7" key="1">
    <citation type="submission" date="2019-03" db="EMBL/GenBank/DDBJ databases">
        <authorList>
            <person name="Gaulin E."/>
            <person name="Dumas B."/>
        </authorList>
    </citation>
    <scope>NUCLEOTIDE SEQUENCE [LARGE SCALE GENOMIC DNA]</scope>
    <source>
        <strain evidence="6">CBS 568.67</strain>
    </source>
</reference>
<feature type="domain" description="RRM" evidence="4">
    <location>
        <begin position="63"/>
        <end position="139"/>
    </location>
</feature>
<dbReference type="Proteomes" id="UP000332933">
    <property type="component" value="Unassembled WGS sequence"/>
</dbReference>
<keyword evidence="1 2" id="KW-0694">RNA-binding</keyword>
<feature type="compositionally biased region" description="Basic and acidic residues" evidence="3">
    <location>
        <begin position="322"/>
        <end position="342"/>
    </location>
</feature>
<evidence type="ECO:0000256" key="2">
    <source>
        <dbReference type="PROSITE-ProRule" id="PRU00176"/>
    </source>
</evidence>
<evidence type="ECO:0000313" key="5">
    <source>
        <dbReference type="EMBL" id="KAF0697411.1"/>
    </source>
</evidence>
<dbReference type="InterPro" id="IPR000504">
    <property type="entry name" value="RRM_dom"/>
</dbReference>